<dbReference type="SMART" id="SM00176">
    <property type="entry name" value="RAN"/>
    <property type="match status" value="1"/>
</dbReference>
<dbReference type="SUPFAM" id="SSF52540">
    <property type="entry name" value="P-loop containing nucleoside triphosphate hydrolases"/>
    <property type="match status" value="1"/>
</dbReference>
<evidence type="ECO:0000256" key="1">
    <source>
        <dbReference type="ARBA" id="ARBA00006270"/>
    </source>
</evidence>
<dbReference type="SMART" id="SM00173">
    <property type="entry name" value="RAS"/>
    <property type="match status" value="1"/>
</dbReference>
<dbReference type="GO" id="GO:0005525">
    <property type="term" value="F:GTP binding"/>
    <property type="evidence" value="ECO:0007669"/>
    <property type="project" value="UniProtKB-KW"/>
</dbReference>
<dbReference type="NCBIfam" id="TIGR00231">
    <property type="entry name" value="small_GTP"/>
    <property type="match status" value="1"/>
</dbReference>
<evidence type="ECO:0000313" key="7">
    <source>
        <dbReference type="Proteomes" id="UP000663828"/>
    </source>
</evidence>
<dbReference type="EMBL" id="CAJNOR010004963">
    <property type="protein sequence ID" value="CAF1537637.1"/>
    <property type="molecule type" value="Genomic_DNA"/>
</dbReference>
<dbReference type="CDD" id="cd00154">
    <property type="entry name" value="Rab"/>
    <property type="match status" value="1"/>
</dbReference>
<keyword evidence="3" id="KW-0342">GTP-binding</keyword>
<evidence type="ECO:0000256" key="4">
    <source>
        <dbReference type="ARBA" id="ARBA00023288"/>
    </source>
</evidence>
<dbReference type="Gene3D" id="3.40.50.300">
    <property type="entry name" value="P-loop containing nucleotide triphosphate hydrolases"/>
    <property type="match status" value="1"/>
</dbReference>
<comment type="similarity">
    <text evidence="1">Belongs to the small GTPase superfamily. Rab family.</text>
</comment>
<name>A0A815VX01_ADIRI</name>
<evidence type="ECO:0000256" key="2">
    <source>
        <dbReference type="ARBA" id="ARBA00022741"/>
    </source>
</evidence>
<accession>A0A815VX01</accession>
<dbReference type="InterPro" id="IPR001806">
    <property type="entry name" value="Small_GTPase"/>
</dbReference>
<dbReference type="GO" id="GO:0003924">
    <property type="term" value="F:GTPase activity"/>
    <property type="evidence" value="ECO:0007669"/>
    <property type="project" value="InterPro"/>
</dbReference>
<keyword evidence="5" id="KW-0636">Prenylation</keyword>
<dbReference type="SMART" id="SM00175">
    <property type="entry name" value="RAB"/>
    <property type="match status" value="1"/>
</dbReference>
<protein>
    <submittedName>
        <fullName evidence="6">Uncharacterized protein</fullName>
    </submittedName>
</protein>
<dbReference type="SMART" id="SM00174">
    <property type="entry name" value="RHO"/>
    <property type="match status" value="1"/>
</dbReference>
<evidence type="ECO:0000256" key="3">
    <source>
        <dbReference type="ARBA" id="ARBA00023134"/>
    </source>
</evidence>
<dbReference type="AlphaFoldDB" id="A0A815VX01"/>
<sequence length="587" mass="69294">MSRKDWRSDRPFKILLLGDSAVGKTSLMFRFADNKFTQSFTPTIGIDFKLKTIYVRDKPVDLQLWDTAGQEKFFSIVRAYYHNADAVILVYDRTNASSFQNVARWMKTIEENAPDDVFRVLVANKCDLHDSLAVSNEHGRRLANQYHVDYFETSVKSDPQESISRLFYYIAEKLVERRRPTPPLPLDPQPEKFHSVASVDIPTWLNRYDVTHFFNFYWLKNEGYLWHLQRSMDFKQEYNNPKRLFQQIIRQDFHLINIFEYLQSHPEYGLILDTAPDPIPPLFPPLPQTSSSLEQLCQQDQRLKHWYPCHTRSEMILSSTPSYPVTYALYDVTIETVPSASNQVHYDEMIYLFNSPQQLTNETVFVRQILPCLIRLLALVPQTAVIVLPQLNKKIYISQYIDVLIERRIVADRNRFIEYNPNQIYHTNTLYSTSFPRSDLLLLNKVLIANKSSIRRELILIIRNNLDDYSFNEIVQIINQFEFPDDFSYLRIENYHESSYNLTQIRDLFQQARIIIGMPTNILSHIVWCLPRTHIIEIIDKKLTTDFYEISLQLHLNYWLAKTTRTNLIDGIDFRNLMMKVLINIDA</sequence>
<dbReference type="InterPro" id="IPR005225">
    <property type="entry name" value="Small_GTP-bd"/>
</dbReference>
<comment type="caution">
    <text evidence="6">The sequence shown here is derived from an EMBL/GenBank/DDBJ whole genome shotgun (WGS) entry which is preliminary data.</text>
</comment>
<dbReference type="PROSITE" id="PS51421">
    <property type="entry name" value="RAS"/>
    <property type="match status" value="1"/>
</dbReference>
<gene>
    <name evidence="6" type="ORF">XAT740_LOCUS41942</name>
</gene>
<dbReference type="InterPro" id="IPR050305">
    <property type="entry name" value="Small_GTPase_Rab"/>
</dbReference>
<dbReference type="Proteomes" id="UP000663828">
    <property type="component" value="Unassembled WGS sequence"/>
</dbReference>
<dbReference type="SMART" id="SM00177">
    <property type="entry name" value="ARF"/>
    <property type="match status" value="1"/>
</dbReference>
<dbReference type="PROSITE" id="PS51419">
    <property type="entry name" value="RAB"/>
    <property type="match status" value="1"/>
</dbReference>
<dbReference type="Pfam" id="PF00071">
    <property type="entry name" value="Ras"/>
    <property type="match status" value="1"/>
</dbReference>
<evidence type="ECO:0000313" key="6">
    <source>
        <dbReference type="EMBL" id="CAF1537637.1"/>
    </source>
</evidence>
<keyword evidence="2" id="KW-0547">Nucleotide-binding</keyword>
<organism evidence="6 7">
    <name type="scientific">Adineta ricciae</name>
    <name type="common">Rotifer</name>
    <dbReference type="NCBI Taxonomy" id="249248"/>
    <lineage>
        <taxon>Eukaryota</taxon>
        <taxon>Metazoa</taxon>
        <taxon>Spiralia</taxon>
        <taxon>Gnathifera</taxon>
        <taxon>Rotifera</taxon>
        <taxon>Eurotatoria</taxon>
        <taxon>Bdelloidea</taxon>
        <taxon>Adinetida</taxon>
        <taxon>Adinetidae</taxon>
        <taxon>Adineta</taxon>
    </lineage>
</organism>
<dbReference type="PROSITE" id="PS51420">
    <property type="entry name" value="RHO"/>
    <property type="match status" value="1"/>
</dbReference>
<dbReference type="InterPro" id="IPR027417">
    <property type="entry name" value="P-loop_NTPase"/>
</dbReference>
<evidence type="ECO:0000256" key="5">
    <source>
        <dbReference type="ARBA" id="ARBA00023289"/>
    </source>
</evidence>
<proteinExistence type="inferred from homology"/>
<dbReference type="PRINTS" id="PR00449">
    <property type="entry name" value="RASTRNSFRMNG"/>
</dbReference>
<reference evidence="6" key="1">
    <citation type="submission" date="2021-02" db="EMBL/GenBank/DDBJ databases">
        <authorList>
            <person name="Nowell W R."/>
        </authorList>
    </citation>
    <scope>NUCLEOTIDE SEQUENCE</scope>
</reference>
<dbReference type="PANTHER" id="PTHR47980">
    <property type="entry name" value="LD44762P"/>
    <property type="match status" value="1"/>
</dbReference>
<dbReference type="FunFam" id="3.40.50.300:FF:001129">
    <property type="entry name" value="ras-related protein Rab-44 isoform X2"/>
    <property type="match status" value="1"/>
</dbReference>
<keyword evidence="4" id="KW-0449">Lipoprotein</keyword>
<keyword evidence="7" id="KW-1185">Reference proteome</keyword>